<protein>
    <submittedName>
        <fullName evidence="1">Uncharacterized protein</fullName>
    </submittedName>
</protein>
<gene>
    <name evidence="1" type="ORF">MPUL_53330</name>
</gene>
<organism evidence="1 2">
    <name type="scientific">Mycolicibacterium pulveris</name>
    <name type="common">Mycobacterium pulveris</name>
    <dbReference type="NCBI Taxonomy" id="36813"/>
    <lineage>
        <taxon>Bacteria</taxon>
        <taxon>Bacillati</taxon>
        <taxon>Actinomycetota</taxon>
        <taxon>Actinomycetes</taxon>
        <taxon>Mycobacteriales</taxon>
        <taxon>Mycobacteriaceae</taxon>
        <taxon>Mycolicibacterium</taxon>
    </lineage>
</organism>
<name>A0A7I7URS0_MYCPV</name>
<dbReference type="EMBL" id="AP022599">
    <property type="protein sequence ID" value="BBY84175.1"/>
    <property type="molecule type" value="Genomic_DNA"/>
</dbReference>
<evidence type="ECO:0000313" key="2">
    <source>
        <dbReference type="Proteomes" id="UP000467252"/>
    </source>
</evidence>
<accession>A0A7I7URS0</accession>
<evidence type="ECO:0000313" key="1">
    <source>
        <dbReference type="EMBL" id="BBY84175.1"/>
    </source>
</evidence>
<dbReference type="Proteomes" id="UP000467252">
    <property type="component" value="Chromosome"/>
</dbReference>
<reference evidence="1 2" key="1">
    <citation type="journal article" date="2019" name="Emerg. Microbes Infect.">
        <title>Comprehensive subspecies identification of 175 nontuberculous mycobacteria species based on 7547 genomic profiles.</title>
        <authorList>
            <person name="Matsumoto Y."/>
            <person name="Kinjo T."/>
            <person name="Motooka D."/>
            <person name="Nabeya D."/>
            <person name="Jung N."/>
            <person name="Uechi K."/>
            <person name="Horii T."/>
            <person name="Iida T."/>
            <person name="Fujita J."/>
            <person name="Nakamura S."/>
        </authorList>
    </citation>
    <scope>NUCLEOTIDE SEQUENCE [LARGE SCALE GENOMIC DNA]</scope>
    <source>
        <strain evidence="1 2">JCM 6370</strain>
    </source>
</reference>
<dbReference type="RefSeq" id="WP_163905580.1">
    <property type="nucleotide sequence ID" value="NZ_AP022599.1"/>
</dbReference>
<dbReference type="AlphaFoldDB" id="A0A7I7URS0"/>
<sequence length="102" mass="11398">MTDWLPIDGYPHHQVSADGRRVRSVDRIDGLGRVWRGQELKLFDPQPVDDTTAAKVRAGGGGPRCTIAYGKRRESFYPRRYVKQLAAVGDGEDRPTTSRNAT</sequence>
<proteinExistence type="predicted"/>
<keyword evidence="2" id="KW-1185">Reference proteome</keyword>